<organism evidence="7 8">
    <name type="scientific">Nonomuraea antimicrobica</name>
    <dbReference type="NCBI Taxonomy" id="561173"/>
    <lineage>
        <taxon>Bacteria</taxon>
        <taxon>Bacillati</taxon>
        <taxon>Actinomycetota</taxon>
        <taxon>Actinomycetes</taxon>
        <taxon>Streptosporangiales</taxon>
        <taxon>Streptosporangiaceae</taxon>
        <taxon>Nonomuraea</taxon>
    </lineage>
</organism>
<keyword evidence="3" id="KW-0418">Kinase</keyword>
<dbReference type="PROSITE" id="PS00108">
    <property type="entry name" value="PROTEIN_KINASE_ST"/>
    <property type="match status" value="1"/>
</dbReference>
<dbReference type="EMBL" id="BAAAZP010000013">
    <property type="protein sequence ID" value="GAA3649087.1"/>
    <property type="molecule type" value="Genomic_DNA"/>
</dbReference>
<dbReference type="InterPro" id="IPR000719">
    <property type="entry name" value="Prot_kinase_dom"/>
</dbReference>
<keyword evidence="8" id="KW-1185">Reference proteome</keyword>
<dbReference type="CDD" id="cd14014">
    <property type="entry name" value="STKc_PknB_like"/>
    <property type="match status" value="1"/>
</dbReference>
<dbReference type="Pfam" id="PF00069">
    <property type="entry name" value="Pkinase"/>
    <property type="match status" value="1"/>
</dbReference>
<dbReference type="Gene3D" id="3.40.50.720">
    <property type="entry name" value="NAD(P)-binding Rossmann-like Domain"/>
    <property type="match status" value="1"/>
</dbReference>
<evidence type="ECO:0000313" key="8">
    <source>
        <dbReference type="Proteomes" id="UP001500902"/>
    </source>
</evidence>
<dbReference type="Gene3D" id="3.30.200.20">
    <property type="entry name" value="Phosphorylase Kinase, domain 1"/>
    <property type="match status" value="1"/>
</dbReference>
<evidence type="ECO:0000313" key="7">
    <source>
        <dbReference type="EMBL" id="GAA3649087.1"/>
    </source>
</evidence>
<evidence type="ECO:0000256" key="3">
    <source>
        <dbReference type="ARBA" id="ARBA00022777"/>
    </source>
</evidence>
<accession>A0ABP7B4P6</accession>
<dbReference type="InterPro" id="IPR011009">
    <property type="entry name" value="Kinase-like_dom_sf"/>
</dbReference>
<evidence type="ECO:0000256" key="4">
    <source>
        <dbReference type="ARBA" id="ARBA00022840"/>
    </source>
</evidence>
<protein>
    <recommendedName>
        <fullName evidence="6">Protein kinase domain-containing protein</fullName>
    </recommendedName>
</protein>
<dbReference type="PANTHER" id="PTHR43289">
    <property type="entry name" value="MITOGEN-ACTIVATED PROTEIN KINASE KINASE KINASE 20-RELATED"/>
    <property type="match status" value="1"/>
</dbReference>
<dbReference type="InterPro" id="IPR017441">
    <property type="entry name" value="Protein_kinase_ATP_BS"/>
</dbReference>
<reference evidence="8" key="1">
    <citation type="journal article" date="2019" name="Int. J. Syst. Evol. Microbiol.">
        <title>The Global Catalogue of Microorganisms (GCM) 10K type strain sequencing project: providing services to taxonomists for standard genome sequencing and annotation.</title>
        <authorList>
            <consortium name="The Broad Institute Genomics Platform"/>
            <consortium name="The Broad Institute Genome Sequencing Center for Infectious Disease"/>
            <person name="Wu L."/>
            <person name="Ma J."/>
        </authorList>
    </citation>
    <scope>NUCLEOTIDE SEQUENCE [LARGE SCALE GENOMIC DNA]</scope>
    <source>
        <strain evidence="8">JCM 16904</strain>
    </source>
</reference>
<evidence type="ECO:0000256" key="1">
    <source>
        <dbReference type="ARBA" id="ARBA00022679"/>
    </source>
</evidence>
<dbReference type="Proteomes" id="UP001500902">
    <property type="component" value="Unassembled WGS sequence"/>
</dbReference>
<feature type="domain" description="Protein kinase" evidence="6">
    <location>
        <begin position="11"/>
        <end position="273"/>
    </location>
</feature>
<dbReference type="PROSITE" id="PS00107">
    <property type="entry name" value="PROTEIN_KINASE_ATP"/>
    <property type="match status" value="1"/>
</dbReference>
<keyword evidence="4 5" id="KW-0067">ATP-binding</keyword>
<sequence length="386" mass="41369">MGGGELIAGRYELVKRLGRGGMGEVWAARDHVLHRDVALKFLSVDEGALPELTRRFEREAVAAAQINHPNVVALHDRGVHEDVLFLVMEKVDGIPLSERMRGQTSMAADDALAIAEGICAALIAAHEAGVVHYDIKPHNVMLTRDGRVKVVDFGIAGFLQTVFTVARSAQLAPAGTPEYGAPEQFLTERGDERSDLYALGGVLFALLTGRPPFTGHNALALVRRKLDEAAPRLDSIHPDTALPPALTALVAELLDRDPARRPPTAQHVYDRLTRLRAALDGRHLSDRELEAYGMARDAEGDYSVSRPGLHDFKTPQQGAATSVWCAASTALDGLGGVYCVDCDIAEIVTPGVPGRTGVASHACDPALAKRLWQLSEDLTGAALPAS</sequence>
<dbReference type="SMART" id="SM00220">
    <property type="entry name" value="S_TKc"/>
    <property type="match status" value="1"/>
</dbReference>
<proteinExistence type="predicted"/>
<dbReference type="InterPro" id="IPR008271">
    <property type="entry name" value="Ser/Thr_kinase_AS"/>
</dbReference>
<keyword evidence="2 5" id="KW-0547">Nucleotide-binding</keyword>
<comment type="caution">
    <text evidence="7">The sequence shown here is derived from an EMBL/GenBank/DDBJ whole genome shotgun (WGS) entry which is preliminary data.</text>
</comment>
<name>A0ABP7B4P6_9ACTN</name>
<dbReference type="PROSITE" id="PS50011">
    <property type="entry name" value="PROTEIN_KINASE_DOM"/>
    <property type="match status" value="1"/>
</dbReference>
<keyword evidence="1" id="KW-0808">Transferase</keyword>
<feature type="binding site" evidence="5">
    <location>
        <position position="40"/>
    </location>
    <ligand>
        <name>ATP</name>
        <dbReference type="ChEBI" id="CHEBI:30616"/>
    </ligand>
</feature>
<dbReference type="Gene3D" id="1.10.510.10">
    <property type="entry name" value="Transferase(Phosphotransferase) domain 1"/>
    <property type="match status" value="1"/>
</dbReference>
<dbReference type="SUPFAM" id="SSF56112">
    <property type="entry name" value="Protein kinase-like (PK-like)"/>
    <property type="match status" value="1"/>
</dbReference>
<gene>
    <name evidence="7" type="ORF">GCM10022224_009830</name>
</gene>
<evidence type="ECO:0000256" key="5">
    <source>
        <dbReference type="PROSITE-ProRule" id="PRU10141"/>
    </source>
</evidence>
<evidence type="ECO:0000259" key="6">
    <source>
        <dbReference type="PROSITE" id="PS50011"/>
    </source>
</evidence>
<dbReference type="PANTHER" id="PTHR43289:SF34">
    <property type="entry name" value="SERINE_THREONINE-PROTEIN KINASE YBDM-RELATED"/>
    <property type="match status" value="1"/>
</dbReference>
<evidence type="ECO:0000256" key="2">
    <source>
        <dbReference type="ARBA" id="ARBA00022741"/>
    </source>
</evidence>
<dbReference type="RefSeq" id="WP_344873383.1">
    <property type="nucleotide sequence ID" value="NZ_BAAAZP010000013.1"/>
</dbReference>